<sequence>MFYHRIREDLALKLVAVQDVEETFQLIDRNRAYLKEWLPWVDYSKTAEDTKSFVLANLKNYAEQKSLTTYIVYNKQIAGIVSFNTIDWNNKSVSIGYWIGQEFQGNGIVYDAVKALTNHAFHDLGLNRVEIRTAVQNEKSRAVAERLGFTQEGIVRETEWLYDHYVDHVIYSMLRRDWYSISKPETL</sequence>
<comment type="caution">
    <text evidence="2">The sequence shown here is derived from an EMBL/GenBank/DDBJ whole genome shotgun (WGS) entry which is preliminary data.</text>
</comment>
<dbReference type="PANTHER" id="PTHR43441:SF12">
    <property type="entry name" value="RIBOSOMAL N-ACETYLTRANSFERASE YDAF-RELATED"/>
    <property type="match status" value="1"/>
</dbReference>
<dbReference type="InterPro" id="IPR016181">
    <property type="entry name" value="Acyl_CoA_acyltransferase"/>
</dbReference>
<evidence type="ECO:0000259" key="1">
    <source>
        <dbReference type="PROSITE" id="PS51186"/>
    </source>
</evidence>
<dbReference type="EMBL" id="ATAE01000067">
    <property type="protein sequence ID" value="ERN51207.1"/>
    <property type="molecule type" value="Genomic_DNA"/>
</dbReference>
<protein>
    <submittedName>
        <fullName evidence="2">GCN5 family acetyltransferase</fullName>
    </submittedName>
</protein>
<dbReference type="PANTHER" id="PTHR43441">
    <property type="entry name" value="RIBOSOMAL-PROTEIN-SERINE ACETYLTRANSFERASE"/>
    <property type="match status" value="1"/>
</dbReference>
<gene>
    <name evidence="2" type="ORF">A33I_02235</name>
</gene>
<dbReference type="GO" id="GO:0005737">
    <property type="term" value="C:cytoplasm"/>
    <property type="evidence" value="ECO:0007669"/>
    <property type="project" value="TreeGrafter"/>
</dbReference>
<dbReference type="RefSeq" id="WP_022629864.1">
    <property type="nucleotide sequence ID" value="NZ_ATAE01000067.1"/>
</dbReference>
<dbReference type="InterPro" id="IPR051908">
    <property type="entry name" value="Ribosomal_N-acetyltransferase"/>
</dbReference>
<dbReference type="GO" id="GO:0008999">
    <property type="term" value="F:protein-N-terminal-alanine acetyltransferase activity"/>
    <property type="evidence" value="ECO:0007669"/>
    <property type="project" value="TreeGrafter"/>
</dbReference>
<organism evidence="2 3">
    <name type="scientific">Alkalihalophilus marmarensis DSM 21297</name>
    <dbReference type="NCBI Taxonomy" id="1188261"/>
    <lineage>
        <taxon>Bacteria</taxon>
        <taxon>Bacillati</taxon>
        <taxon>Bacillota</taxon>
        <taxon>Bacilli</taxon>
        <taxon>Bacillales</taxon>
        <taxon>Bacillaceae</taxon>
        <taxon>Alkalihalophilus</taxon>
    </lineage>
</organism>
<name>U6SIK2_9BACI</name>
<feature type="domain" description="N-acetyltransferase" evidence="1">
    <location>
        <begin position="10"/>
        <end position="176"/>
    </location>
</feature>
<evidence type="ECO:0000313" key="2">
    <source>
        <dbReference type="EMBL" id="ERN51207.1"/>
    </source>
</evidence>
<proteinExistence type="predicted"/>
<keyword evidence="2" id="KW-0808">Transferase</keyword>
<dbReference type="Pfam" id="PF13302">
    <property type="entry name" value="Acetyltransf_3"/>
    <property type="match status" value="1"/>
</dbReference>
<dbReference type="PATRIC" id="fig|1188261.3.peg.3883"/>
<dbReference type="GO" id="GO:1990189">
    <property type="term" value="F:protein N-terminal-serine acetyltransferase activity"/>
    <property type="evidence" value="ECO:0007669"/>
    <property type="project" value="TreeGrafter"/>
</dbReference>
<dbReference type="Gene3D" id="3.40.630.30">
    <property type="match status" value="1"/>
</dbReference>
<dbReference type="SUPFAM" id="SSF55729">
    <property type="entry name" value="Acyl-CoA N-acyltransferases (Nat)"/>
    <property type="match status" value="1"/>
</dbReference>
<dbReference type="Proteomes" id="UP000017170">
    <property type="component" value="Unassembled WGS sequence"/>
</dbReference>
<reference evidence="2 3" key="1">
    <citation type="journal article" date="2013" name="Genome Announc.">
        <title>Genome Sequence of the Extreme Obligate Alkaliphile Bacillus marmarensis Strain DSM 21297.</title>
        <authorList>
            <person name="Wernick D.G."/>
            <person name="Choi K.Y."/>
            <person name="Tat C.A."/>
            <person name="Lafontaine Rivera J.G."/>
            <person name="Liao J.C."/>
        </authorList>
    </citation>
    <scope>NUCLEOTIDE SEQUENCE [LARGE SCALE GENOMIC DNA]</scope>
    <source>
        <strain evidence="2 3">DSM 21297</strain>
    </source>
</reference>
<dbReference type="AlphaFoldDB" id="U6SIK2"/>
<evidence type="ECO:0000313" key="3">
    <source>
        <dbReference type="Proteomes" id="UP000017170"/>
    </source>
</evidence>
<accession>U6SIK2</accession>
<dbReference type="InterPro" id="IPR000182">
    <property type="entry name" value="GNAT_dom"/>
</dbReference>
<keyword evidence="3" id="KW-1185">Reference proteome</keyword>
<dbReference type="PROSITE" id="PS51186">
    <property type="entry name" value="GNAT"/>
    <property type="match status" value="1"/>
</dbReference>